<evidence type="ECO:0000256" key="2">
    <source>
        <dbReference type="ARBA" id="ARBA00022741"/>
    </source>
</evidence>
<organism evidence="6 7">
    <name type="scientific">Aminomonas paucivorans DSM 12260</name>
    <dbReference type="NCBI Taxonomy" id="584708"/>
    <lineage>
        <taxon>Bacteria</taxon>
        <taxon>Thermotogati</taxon>
        <taxon>Synergistota</taxon>
        <taxon>Synergistia</taxon>
        <taxon>Synergistales</taxon>
        <taxon>Synergistaceae</taxon>
        <taxon>Aminomonas</taxon>
    </lineage>
</organism>
<dbReference type="Proteomes" id="UP000005096">
    <property type="component" value="Chromosome"/>
</dbReference>
<protein>
    <submittedName>
        <fullName evidence="6">ABC transporter related protein</fullName>
    </submittedName>
</protein>
<dbReference type="eggNOG" id="COG0488">
    <property type="taxonomic scope" value="Bacteria"/>
</dbReference>
<dbReference type="EMBL" id="CM001022">
    <property type="protein sequence ID" value="EFQ22937.1"/>
    <property type="molecule type" value="Genomic_DNA"/>
</dbReference>
<dbReference type="InterPro" id="IPR050611">
    <property type="entry name" value="ABCF"/>
</dbReference>
<accession>E3D005</accession>
<dbReference type="PROSITE" id="PS50893">
    <property type="entry name" value="ABC_TRANSPORTER_2"/>
    <property type="match status" value="2"/>
</dbReference>
<dbReference type="PaxDb" id="584708-Apau_0503"/>
<reference evidence="6 7" key="1">
    <citation type="journal article" date="2010" name="Stand. Genomic Sci.">
        <title>Non-contiguous finished genome sequence of Aminomonas paucivorans type strain (GLU-3).</title>
        <authorList>
            <person name="Pitluck S."/>
            <person name="Yasawong M."/>
            <person name="Held B."/>
            <person name="Lapidus A."/>
            <person name="Nolan M."/>
            <person name="Copeland A."/>
            <person name="Lucas S."/>
            <person name="Del Rio T.G."/>
            <person name="Tice H."/>
            <person name="Cheng J.F."/>
            <person name="Chertkov O."/>
            <person name="Goodwin L."/>
            <person name="Tapia R."/>
            <person name="Han C."/>
            <person name="Liolios K."/>
            <person name="Ivanova N."/>
            <person name="Mavromatis K."/>
            <person name="Ovchinnikova G."/>
            <person name="Pati A."/>
            <person name="Chen A."/>
            <person name="Palaniappan K."/>
            <person name="Land M."/>
            <person name="Hauser L."/>
            <person name="Chang Y.J."/>
            <person name="Jeffries C.D."/>
            <person name="Pukall R."/>
            <person name="Spring S."/>
            <person name="Rohde M."/>
            <person name="Sikorski J."/>
            <person name="Goker M."/>
            <person name="Woyke T."/>
            <person name="Bristow J."/>
            <person name="Eisen J.A."/>
            <person name="Markowitz V."/>
            <person name="Hugenholtz P."/>
            <person name="Kyrpides N.C."/>
            <person name="Klenk H.P."/>
        </authorList>
    </citation>
    <scope>NUCLEOTIDE SEQUENCE [LARGE SCALE GENOMIC DNA]</scope>
    <source>
        <strain evidence="6 7">DSM 12260</strain>
    </source>
</reference>
<feature type="domain" description="ABC transporter" evidence="5">
    <location>
        <begin position="3"/>
        <end position="208"/>
    </location>
</feature>
<keyword evidence="2" id="KW-0547">Nucleotide-binding</keyword>
<keyword evidence="7" id="KW-1185">Reference proteome</keyword>
<name>E3D005_9BACT</name>
<dbReference type="AlphaFoldDB" id="E3D005"/>
<dbReference type="InterPro" id="IPR003593">
    <property type="entry name" value="AAA+_ATPase"/>
</dbReference>
<sequence>MSLAFSRVFFRHEGAASPLFEDLTLEFPPRWTGVVGANGSGKTTLLRLAQGELLPSSGNVASPGRRRFCPQGVALPPVGWVDLLRSPLPRPARLRAELELDPSWAERWETLSPGERKRVQIGVALLEEPDLLLLDEPTNHLDRQARDLLLRSLRRFGGVGLLVSHDRELLDVLAVRCLFLDPPRAILLPGNYTAALRVREEGRRAAREAYERDRRELVRLEKERRRRREEADRADRKRSKRDLAPRDSDGRERLDRARVTGRDGLAGRLLRQMEGRLAQRERDLEAREVRRPEILSFRLPGSRSSRNRLLDLPGGKLSLGGGRWLRFPDLRLEPGDRVALAGPNGSGKSTLLRHLLPLLNVPPERVLYLPQELEERSTRELVEAFRRLDPRRRGLAGAVMAGLGSSPDALLAGPFPSPGELRKGFLALGALADPQILVLDEPTNHLDLPATLLLERALAPFPGALILVSHDEVFLRTLTTRCWHLSREEGTSRLATEGPVSGGSAQREGNAP</sequence>
<dbReference type="HOGENOM" id="CLU_000604_36_3_0"/>
<keyword evidence="1" id="KW-0677">Repeat</keyword>
<dbReference type="InterPro" id="IPR027417">
    <property type="entry name" value="P-loop_NTPase"/>
</dbReference>
<dbReference type="PANTHER" id="PTHR19211">
    <property type="entry name" value="ATP-BINDING TRANSPORT PROTEIN-RELATED"/>
    <property type="match status" value="1"/>
</dbReference>
<dbReference type="Gene3D" id="3.40.50.300">
    <property type="entry name" value="P-loop containing nucleotide triphosphate hydrolases"/>
    <property type="match status" value="3"/>
</dbReference>
<dbReference type="SMART" id="SM00382">
    <property type="entry name" value="AAA"/>
    <property type="match status" value="2"/>
</dbReference>
<proteinExistence type="predicted"/>
<dbReference type="RefSeq" id="WP_006300091.1">
    <property type="nucleotide sequence ID" value="NZ_CM001022.1"/>
</dbReference>
<dbReference type="InterPro" id="IPR017871">
    <property type="entry name" value="ABC_transporter-like_CS"/>
</dbReference>
<gene>
    <name evidence="6" type="ORF">Apau_0503</name>
</gene>
<dbReference type="GO" id="GO:0005524">
    <property type="term" value="F:ATP binding"/>
    <property type="evidence" value="ECO:0007669"/>
    <property type="project" value="UniProtKB-KW"/>
</dbReference>
<dbReference type="InterPro" id="IPR003439">
    <property type="entry name" value="ABC_transporter-like_ATP-bd"/>
</dbReference>
<feature type="region of interest" description="Disordered" evidence="4">
    <location>
        <begin position="228"/>
        <end position="257"/>
    </location>
</feature>
<evidence type="ECO:0000256" key="1">
    <source>
        <dbReference type="ARBA" id="ARBA00022737"/>
    </source>
</evidence>
<dbReference type="SUPFAM" id="SSF52540">
    <property type="entry name" value="P-loop containing nucleoside triphosphate hydrolases"/>
    <property type="match status" value="2"/>
</dbReference>
<feature type="domain" description="ABC transporter" evidence="5">
    <location>
        <begin position="307"/>
        <end position="512"/>
    </location>
</feature>
<dbReference type="Pfam" id="PF00005">
    <property type="entry name" value="ABC_tran"/>
    <property type="match status" value="2"/>
</dbReference>
<dbReference type="PANTHER" id="PTHR19211:SF6">
    <property type="entry name" value="BLL7188 PROTEIN"/>
    <property type="match status" value="1"/>
</dbReference>
<evidence type="ECO:0000313" key="6">
    <source>
        <dbReference type="EMBL" id="EFQ22937.1"/>
    </source>
</evidence>
<dbReference type="STRING" id="584708.Apau_0503"/>
<feature type="region of interest" description="Disordered" evidence="4">
    <location>
        <begin position="492"/>
        <end position="512"/>
    </location>
</feature>
<dbReference type="PROSITE" id="PS00211">
    <property type="entry name" value="ABC_TRANSPORTER_1"/>
    <property type="match status" value="1"/>
</dbReference>
<keyword evidence="3" id="KW-0067">ATP-binding</keyword>
<evidence type="ECO:0000256" key="4">
    <source>
        <dbReference type="SAM" id="MobiDB-lite"/>
    </source>
</evidence>
<evidence type="ECO:0000313" key="7">
    <source>
        <dbReference type="Proteomes" id="UP000005096"/>
    </source>
</evidence>
<evidence type="ECO:0000256" key="3">
    <source>
        <dbReference type="ARBA" id="ARBA00022840"/>
    </source>
</evidence>
<dbReference type="GO" id="GO:0016887">
    <property type="term" value="F:ATP hydrolysis activity"/>
    <property type="evidence" value="ECO:0007669"/>
    <property type="project" value="InterPro"/>
</dbReference>
<evidence type="ECO:0000259" key="5">
    <source>
        <dbReference type="PROSITE" id="PS50893"/>
    </source>
</evidence>